<gene>
    <name evidence="3" type="primary">LOC108744753</name>
</gene>
<dbReference type="AlphaFoldDB" id="A0A1W4XUQ7"/>
<dbReference type="SUPFAM" id="SSF52096">
    <property type="entry name" value="ClpP/crotonase"/>
    <property type="match status" value="1"/>
</dbReference>
<evidence type="ECO:0000256" key="1">
    <source>
        <dbReference type="RuleBase" id="RU003707"/>
    </source>
</evidence>
<organism evidence="2 3">
    <name type="scientific">Agrilus planipennis</name>
    <name type="common">Emerald ash borer</name>
    <name type="synonym">Agrilus marcopoli</name>
    <dbReference type="NCBI Taxonomy" id="224129"/>
    <lineage>
        <taxon>Eukaryota</taxon>
        <taxon>Metazoa</taxon>
        <taxon>Ecdysozoa</taxon>
        <taxon>Arthropoda</taxon>
        <taxon>Hexapoda</taxon>
        <taxon>Insecta</taxon>
        <taxon>Pterygota</taxon>
        <taxon>Neoptera</taxon>
        <taxon>Endopterygota</taxon>
        <taxon>Coleoptera</taxon>
        <taxon>Polyphaga</taxon>
        <taxon>Elateriformia</taxon>
        <taxon>Buprestoidea</taxon>
        <taxon>Buprestidae</taxon>
        <taxon>Agrilinae</taxon>
        <taxon>Agrilus</taxon>
    </lineage>
</organism>
<dbReference type="InterPro" id="IPR029045">
    <property type="entry name" value="ClpP/crotonase-like_dom_sf"/>
</dbReference>
<proteinExistence type="inferred from homology"/>
<dbReference type="GO" id="GO:0006635">
    <property type="term" value="P:fatty acid beta-oxidation"/>
    <property type="evidence" value="ECO:0007669"/>
    <property type="project" value="TreeGrafter"/>
</dbReference>
<dbReference type="Proteomes" id="UP000192223">
    <property type="component" value="Unplaced"/>
</dbReference>
<sequence>MSLQFRTLRQVIQKNRRAASVRFVSTHDLKHTKTKVVDNIAVITIDTPNAKVNSLGTEIMLEFDSILHKIKSDTSVQAAVLISGKPNCFIAGADISMLENCKTEEDATRIATIGQALLNEIETSSKPIVAAVQGSCLGGGLEVALSCHYRIGVNDKKTALGESSASLDITTSILKQKTFFELKHPYRHTKEIYYSIKL</sequence>
<evidence type="ECO:0000313" key="3">
    <source>
        <dbReference type="RefSeq" id="XP_018336165.1"/>
    </source>
</evidence>
<dbReference type="InParanoid" id="A0A1W4XUQ7"/>
<dbReference type="GeneID" id="108744753"/>
<accession>A0A1W4XUQ7</accession>
<dbReference type="GO" id="GO:0016509">
    <property type="term" value="F:long-chain (3S)-3-hydroxyacyl-CoA dehydrogenase (NAD+) activity"/>
    <property type="evidence" value="ECO:0007669"/>
    <property type="project" value="TreeGrafter"/>
</dbReference>
<evidence type="ECO:0000313" key="2">
    <source>
        <dbReference type="Proteomes" id="UP000192223"/>
    </source>
</evidence>
<dbReference type="PROSITE" id="PS00166">
    <property type="entry name" value="ENOYL_COA_HYDRATASE"/>
    <property type="match status" value="1"/>
</dbReference>
<keyword evidence="2" id="KW-1185">Reference proteome</keyword>
<dbReference type="RefSeq" id="XP_018336165.1">
    <property type="nucleotide sequence ID" value="XM_018480663.1"/>
</dbReference>
<dbReference type="InterPro" id="IPR018376">
    <property type="entry name" value="Enoyl-CoA_hyd/isom_CS"/>
</dbReference>
<name>A0A1W4XUQ7_AGRPL</name>
<dbReference type="STRING" id="224129.A0A1W4XUQ7"/>
<dbReference type="InterPro" id="IPR050136">
    <property type="entry name" value="FA_oxidation_alpha_subunit"/>
</dbReference>
<dbReference type="CDD" id="cd06558">
    <property type="entry name" value="crotonase-like"/>
    <property type="match status" value="1"/>
</dbReference>
<dbReference type="OrthoDB" id="10004768at2759"/>
<dbReference type="KEGG" id="apln:108744753"/>
<dbReference type="PANTHER" id="PTHR43612:SF3">
    <property type="entry name" value="TRIFUNCTIONAL ENZYME SUBUNIT ALPHA, MITOCHONDRIAL"/>
    <property type="match status" value="1"/>
</dbReference>
<reference evidence="3" key="1">
    <citation type="submission" date="2025-08" db="UniProtKB">
        <authorList>
            <consortium name="RefSeq"/>
        </authorList>
    </citation>
    <scope>IDENTIFICATION</scope>
    <source>
        <tissue evidence="3">Entire body</tissue>
    </source>
</reference>
<dbReference type="PANTHER" id="PTHR43612">
    <property type="entry name" value="TRIFUNCTIONAL ENZYME SUBUNIT ALPHA"/>
    <property type="match status" value="1"/>
</dbReference>
<dbReference type="GO" id="GO:0016507">
    <property type="term" value="C:mitochondrial fatty acid beta-oxidation multienzyme complex"/>
    <property type="evidence" value="ECO:0007669"/>
    <property type="project" value="TreeGrafter"/>
</dbReference>
<dbReference type="Gene3D" id="3.90.226.10">
    <property type="entry name" value="2-enoyl-CoA Hydratase, Chain A, domain 1"/>
    <property type="match status" value="1"/>
</dbReference>
<dbReference type="InterPro" id="IPR001753">
    <property type="entry name" value="Enoyl-CoA_hydra/iso"/>
</dbReference>
<dbReference type="GO" id="GO:0004300">
    <property type="term" value="F:enoyl-CoA hydratase activity"/>
    <property type="evidence" value="ECO:0007669"/>
    <property type="project" value="TreeGrafter"/>
</dbReference>
<comment type="similarity">
    <text evidence="1">Belongs to the enoyl-CoA hydratase/isomerase family.</text>
</comment>
<dbReference type="Pfam" id="PF00378">
    <property type="entry name" value="ECH_1"/>
    <property type="match status" value="1"/>
</dbReference>
<protein>
    <submittedName>
        <fullName evidence="3">Trifunctional enzyme subunit alpha, mitochondrial-like isoform X1</fullName>
    </submittedName>
</protein>